<proteinExistence type="predicted"/>
<comment type="caution">
    <text evidence="1">The sequence shown here is derived from an EMBL/GenBank/DDBJ whole genome shotgun (WGS) entry which is preliminary data.</text>
</comment>
<dbReference type="AlphaFoldDB" id="A0A074LLZ7"/>
<dbReference type="Proteomes" id="UP000027931">
    <property type="component" value="Unassembled WGS sequence"/>
</dbReference>
<keyword evidence="2" id="KW-1185">Reference proteome</keyword>
<protein>
    <submittedName>
        <fullName evidence="1">Uncharacterized protein</fullName>
    </submittedName>
</protein>
<dbReference type="RefSeq" id="WP_038091402.1">
    <property type="nucleotide sequence ID" value="NZ_JMIR01000028.1"/>
</dbReference>
<reference evidence="1 2" key="1">
    <citation type="journal article" date="2013" name="Int. J. Syst. Evol. Microbiol.">
        <title>Tumebacillus flagellatus sp. nov., an alpha-amylase/pullulanase-producing bacterium isolated from cassava wastewater.</title>
        <authorList>
            <person name="Wang Q."/>
            <person name="Xie N."/>
            <person name="Qin Y."/>
            <person name="Shen N."/>
            <person name="Zhu J."/>
            <person name="Mi H."/>
            <person name="Huang R."/>
        </authorList>
    </citation>
    <scope>NUCLEOTIDE SEQUENCE [LARGE SCALE GENOMIC DNA]</scope>
    <source>
        <strain evidence="1 2">GST4</strain>
    </source>
</reference>
<organism evidence="1 2">
    <name type="scientific">Tumebacillus flagellatus</name>
    <dbReference type="NCBI Taxonomy" id="1157490"/>
    <lineage>
        <taxon>Bacteria</taxon>
        <taxon>Bacillati</taxon>
        <taxon>Bacillota</taxon>
        <taxon>Bacilli</taxon>
        <taxon>Bacillales</taxon>
        <taxon>Alicyclobacillaceae</taxon>
        <taxon>Tumebacillus</taxon>
    </lineage>
</organism>
<gene>
    <name evidence="1" type="ORF">EL26_17470</name>
</gene>
<accession>A0A074LLZ7</accession>
<name>A0A074LLZ7_9BACL</name>
<dbReference type="SUPFAM" id="SSF69279">
    <property type="entry name" value="Phage tail proteins"/>
    <property type="match status" value="1"/>
</dbReference>
<evidence type="ECO:0000313" key="2">
    <source>
        <dbReference type="Proteomes" id="UP000027931"/>
    </source>
</evidence>
<dbReference type="OrthoDB" id="3035859at2"/>
<evidence type="ECO:0000313" key="1">
    <source>
        <dbReference type="EMBL" id="KEO82099.1"/>
    </source>
</evidence>
<sequence>MIIVPDHGNREAFSQPRSIVRIDGREVWFNSWTVNLNSASQADDFSIELPFRIMRDATPSFLVNSIEHPSHLLVKSEILVEIFVGRPDDPQKYNAASLTRILYGTVDSIEINCSSSGEVINLTGRNMVATFLDHKTNEKFPNLTASQIAETLATRRKLKSQVFPTYTKVGAYANEDSVEMNNDSQSEWDLLTHLAEQEDYIVRVYGDTLFFGPFDEQKDVGWSSEIYNYTWGQNVEDFTITRNPHAGKNLYVDVHSYNPASGEHVLATAERLFGTDDATEYRERHFFPGLNQEQAELLAKSYLTQLGQNELTGTLNVSGNEKLHVDGRIALYGTGTLLSDFYFIKKASHKFSLSDGFRTELTISNFLQGGQDCAC</sequence>
<dbReference type="EMBL" id="JMIR01000028">
    <property type="protein sequence ID" value="KEO82099.1"/>
    <property type="molecule type" value="Genomic_DNA"/>
</dbReference>
<dbReference type="STRING" id="1157490.EL26_17470"/>
<dbReference type="eggNOG" id="COG3500">
    <property type="taxonomic scope" value="Bacteria"/>
</dbReference>